<feature type="coiled-coil region" evidence="1">
    <location>
        <begin position="564"/>
        <end position="591"/>
    </location>
</feature>
<dbReference type="AlphaFoldDB" id="A0A5A9NLK7"/>
<feature type="compositionally biased region" description="Low complexity" evidence="2">
    <location>
        <begin position="456"/>
        <end position="472"/>
    </location>
</feature>
<keyword evidence="1" id="KW-0175">Coiled coil</keyword>
<feature type="compositionally biased region" description="Polar residues" evidence="2">
    <location>
        <begin position="390"/>
        <end position="401"/>
    </location>
</feature>
<dbReference type="Proteomes" id="UP000324632">
    <property type="component" value="Chromosome 16"/>
</dbReference>
<proteinExistence type="predicted"/>
<gene>
    <name evidence="4" type="ORF">E1301_Tti024309</name>
</gene>
<comment type="caution">
    <text evidence="4">The sequence shown here is derived from an EMBL/GenBank/DDBJ whole genome shotgun (WGS) entry which is preliminary data.</text>
</comment>
<evidence type="ECO:0000256" key="1">
    <source>
        <dbReference type="SAM" id="Coils"/>
    </source>
</evidence>
<feature type="compositionally biased region" description="Low complexity" evidence="2">
    <location>
        <begin position="199"/>
        <end position="217"/>
    </location>
</feature>
<accession>A0A5A9NLK7</accession>
<organism evidence="4 5">
    <name type="scientific">Triplophysa tibetana</name>
    <dbReference type="NCBI Taxonomy" id="1572043"/>
    <lineage>
        <taxon>Eukaryota</taxon>
        <taxon>Metazoa</taxon>
        <taxon>Chordata</taxon>
        <taxon>Craniata</taxon>
        <taxon>Vertebrata</taxon>
        <taxon>Euteleostomi</taxon>
        <taxon>Actinopterygii</taxon>
        <taxon>Neopterygii</taxon>
        <taxon>Teleostei</taxon>
        <taxon>Ostariophysi</taxon>
        <taxon>Cypriniformes</taxon>
        <taxon>Nemacheilidae</taxon>
        <taxon>Triplophysa</taxon>
    </lineage>
</organism>
<feature type="compositionally biased region" description="Polar residues" evidence="2">
    <location>
        <begin position="410"/>
        <end position="420"/>
    </location>
</feature>
<reference evidence="4 5" key="1">
    <citation type="journal article" date="2019" name="Mol. Ecol. Resour.">
        <title>Chromosome-level genome assembly of Triplophysa tibetana, a fish adapted to the harsh high-altitude environment of the Tibetan Plateau.</title>
        <authorList>
            <person name="Yang X."/>
            <person name="Liu H."/>
            <person name="Ma Z."/>
            <person name="Zou Y."/>
            <person name="Zou M."/>
            <person name="Mao Y."/>
            <person name="Li X."/>
            <person name="Wang H."/>
            <person name="Chen T."/>
            <person name="Wang W."/>
            <person name="Yang R."/>
        </authorList>
    </citation>
    <scope>NUCLEOTIDE SEQUENCE [LARGE SCALE GENOMIC DNA]</scope>
    <source>
        <strain evidence="4">TTIB1903HZAU</strain>
        <tissue evidence="4">Muscle</tissue>
    </source>
</reference>
<feature type="compositionally biased region" description="Pro residues" evidence="2">
    <location>
        <begin position="257"/>
        <end position="268"/>
    </location>
</feature>
<feature type="domain" description="Disabled homolog 2-interacting protein C-terminal" evidence="3">
    <location>
        <begin position="443"/>
        <end position="629"/>
    </location>
</feature>
<evidence type="ECO:0000256" key="2">
    <source>
        <dbReference type="SAM" id="MobiDB-lite"/>
    </source>
</evidence>
<feature type="compositionally biased region" description="Polar residues" evidence="2">
    <location>
        <begin position="351"/>
        <end position="383"/>
    </location>
</feature>
<dbReference type="EMBL" id="SOYY01000016">
    <property type="protein sequence ID" value="KAA0709879.1"/>
    <property type="molecule type" value="Genomic_DNA"/>
</dbReference>
<feature type="compositionally biased region" description="Polar residues" evidence="2">
    <location>
        <begin position="473"/>
        <end position="503"/>
    </location>
</feature>
<evidence type="ECO:0000259" key="3">
    <source>
        <dbReference type="Pfam" id="PF12004"/>
    </source>
</evidence>
<evidence type="ECO:0000313" key="5">
    <source>
        <dbReference type="Proteomes" id="UP000324632"/>
    </source>
</evidence>
<keyword evidence="5" id="KW-1185">Reference proteome</keyword>
<feature type="region of interest" description="Disordered" evidence="2">
    <location>
        <begin position="199"/>
        <end position="232"/>
    </location>
</feature>
<evidence type="ECO:0000313" key="4">
    <source>
        <dbReference type="EMBL" id="KAA0709879.1"/>
    </source>
</evidence>
<protein>
    <submittedName>
        <fullName evidence="4">Ras/Rap GTPase-activating protein</fullName>
    </submittedName>
</protein>
<name>A0A5A9NLK7_9TELE</name>
<dbReference type="Pfam" id="PF12004">
    <property type="entry name" value="DAB2P_C"/>
    <property type="match status" value="1"/>
</dbReference>
<dbReference type="InterPro" id="IPR021887">
    <property type="entry name" value="DAB2P_C"/>
</dbReference>
<feature type="region of interest" description="Disordered" evidence="2">
    <location>
        <begin position="351"/>
        <end position="505"/>
    </location>
</feature>
<feature type="compositionally biased region" description="Polar residues" evidence="2">
    <location>
        <begin position="444"/>
        <end position="455"/>
    </location>
</feature>
<sequence>MSSHLLLLLQDAILKLGPLPRLLNDISVALRNPQLHRQASHQPPERHLSRPTFSRLATNDFQSLMMRDLNSSIDISRLPSPTAGLSGSGVLSHPGMAAFSERDHRGNKDVFYVTRPPLARSSPAYCTSSSDITDPDPKVLSVNKSVSMMDLQDSRINSVSNLHSVNDLLNSSQGSLAGLAGYGPLGGAPLRAGGRVSAGSGVSSMSGGLRLSHSGGLTTDSLSQQQQQQAAAMHVPLSFQNPLFHLASDGPQYHTPPHGPSAAPPPLLLAPEPENGHAGFNVPSFGHSGFSRSEDLSALRTQNSLVQPNIVHSHSYSDDFTRHNQADYARRQLSLQVQENLQQQVLMGMTPQTATGSGTPTSLATPPTTIHPVRQSSMGQPPSQRVRPQPTHQLSVSSAANATPPKARPQSGNLLQSPDSSFGGRQLPRPQLSVKDSPAPGLPHQSSTATENATPQGGANENAENAQSNQQAKPAQQSNAQHQLKPTPNKQGSKSPSTLNPPTAASERTVAWVSNMPHLSADIESLRVDREEYKLKEHSKSMDESRLDRVREYEEEIYSLKERLMMSHRKLEEYERRLQSQEHQTSKILLQYQSRLDDSERRLHMQQMEKDTQIKGIINRLMAVEGELRGSGMPDLNSRIFTEQPIYGAHSGT</sequence>
<feature type="region of interest" description="Disordered" evidence="2">
    <location>
        <begin position="246"/>
        <end position="286"/>
    </location>
</feature>
<dbReference type="CDD" id="cd22265">
    <property type="entry name" value="UDM1_RNF168"/>
    <property type="match status" value="1"/>
</dbReference>